<evidence type="ECO:0000313" key="2">
    <source>
        <dbReference type="EMBL" id="MDR7319839.1"/>
    </source>
</evidence>
<dbReference type="EMBL" id="JAVDYC010000001">
    <property type="protein sequence ID" value="MDR7319839.1"/>
    <property type="molecule type" value="Genomic_DNA"/>
</dbReference>
<dbReference type="Pfam" id="PF03551">
    <property type="entry name" value="PadR"/>
    <property type="match status" value="1"/>
</dbReference>
<gene>
    <name evidence="2" type="ORF">J2S44_000089</name>
</gene>
<organism evidence="2 3">
    <name type="scientific">Catenuloplanes niger</name>
    <dbReference type="NCBI Taxonomy" id="587534"/>
    <lineage>
        <taxon>Bacteria</taxon>
        <taxon>Bacillati</taxon>
        <taxon>Actinomycetota</taxon>
        <taxon>Actinomycetes</taxon>
        <taxon>Micromonosporales</taxon>
        <taxon>Micromonosporaceae</taxon>
        <taxon>Catenuloplanes</taxon>
    </lineage>
</organism>
<dbReference type="InterPro" id="IPR036390">
    <property type="entry name" value="WH_DNA-bd_sf"/>
</dbReference>
<dbReference type="Gene3D" id="1.10.10.10">
    <property type="entry name" value="Winged helix-like DNA-binding domain superfamily/Winged helix DNA-binding domain"/>
    <property type="match status" value="1"/>
</dbReference>
<comment type="caution">
    <text evidence="2">The sequence shown here is derived from an EMBL/GenBank/DDBJ whole genome shotgun (WGS) entry which is preliminary data.</text>
</comment>
<proteinExistence type="predicted"/>
<protein>
    <submittedName>
        <fullName evidence="2">DNA-binding PadR family transcriptional regulator</fullName>
    </submittedName>
</protein>
<dbReference type="AlphaFoldDB" id="A0AAE3ZJK3"/>
<dbReference type="InterPro" id="IPR005149">
    <property type="entry name" value="Tscrpt_reg_PadR_N"/>
</dbReference>
<dbReference type="SUPFAM" id="SSF46785">
    <property type="entry name" value="Winged helix' DNA-binding domain"/>
    <property type="match status" value="1"/>
</dbReference>
<reference evidence="2 3" key="1">
    <citation type="submission" date="2023-07" db="EMBL/GenBank/DDBJ databases">
        <title>Sequencing the genomes of 1000 actinobacteria strains.</title>
        <authorList>
            <person name="Klenk H.-P."/>
        </authorList>
    </citation>
    <scope>NUCLEOTIDE SEQUENCE [LARGE SCALE GENOMIC DNA]</scope>
    <source>
        <strain evidence="2 3">DSM 44711</strain>
    </source>
</reference>
<sequence>MGVFIVNPIRVTPAVADVLAVFLRDPAAARYGLDLIRASGHSSGTVYPILVRLRAGGWAEAGWADAGERPARRRYRLTRDGIRTAAKEMA</sequence>
<dbReference type="Proteomes" id="UP001183629">
    <property type="component" value="Unassembled WGS sequence"/>
</dbReference>
<dbReference type="RefSeq" id="WP_310407721.1">
    <property type="nucleotide sequence ID" value="NZ_JAVDYC010000001.1"/>
</dbReference>
<accession>A0AAE3ZJK3</accession>
<dbReference type="GO" id="GO:0003677">
    <property type="term" value="F:DNA binding"/>
    <property type="evidence" value="ECO:0007669"/>
    <property type="project" value="UniProtKB-KW"/>
</dbReference>
<keyword evidence="2" id="KW-0238">DNA-binding</keyword>
<name>A0AAE3ZJK3_9ACTN</name>
<feature type="domain" description="Transcription regulator PadR N-terminal" evidence="1">
    <location>
        <begin position="41"/>
        <end position="85"/>
    </location>
</feature>
<dbReference type="InterPro" id="IPR036388">
    <property type="entry name" value="WH-like_DNA-bd_sf"/>
</dbReference>
<evidence type="ECO:0000313" key="3">
    <source>
        <dbReference type="Proteomes" id="UP001183629"/>
    </source>
</evidence>
<evidence type="ECO:0000259" key="1">
    <source>
        <dbReference type="Pfam" id="PF03551"/>
    </source>
</evidence>
<keyword evidence="3" id="KW-1185">Reference proteome</keyword>